<reference evidence="2 3" key="1">
    <citation type="submission" date="2021-07" db="EMBL/GenBank/DDBJ databases">
        <title>The Aristolochia fimbriata genome: insights into angiosperm evolution, floral development and chemical biosynthesis.</title>
        <authorList>
            <person name="Jiao Y."/>
        </authorList>
    </citation>
    <scope>NUCLEOTIDE SEQUENCE [LARGE SCALE GENOMIC DNA]</scope>
    <source>
        <strain evidence="2">IBCAS-2021</strain>
        <tissue evidence="2">Leaf</tissue>
    </source>
</reference>
<comment type="caution">
    <text evidence="2">The sequence shown here is derived from an EMBL/GenBank/DDBJ whole genome shotgun (WGS) entry which is preliminary data.</text>
</comment>
<dbReference type="Proteomes" id="UP000825729">
    <property type="component" value="Unassembled WGS sequence"/>
</dbReference>
<dbReference type="Pfam" id="PF03140">
    <property type="entry name" value="DUF247"/>
    <property type="match status" value="1"/>
</dbReference>
<gene>
    <name evidence="2" type="ORF">H6P81_017432</name>
</gene>
<keyword evidence="3" id="KW-1185">Reference proteome</keyword>
<name>A0AAV7DYH9_ARIFI</name>
<keyword evidence="1" id="KW-0812">Transmembrane</keyword>
<proteinExistence type="predicted"/>
<evidence type="ECO:0000313" key="3">
    <source>
        <dbReference type="Proteomes" id="UP000825729"/>
    </source>
</evidence>
<sequence length="490" mass="56770">MSTLVSRFKWWPERRTEMEAVTEPPKDPLIEIEDLDRELLKDIKVGFRPLFYRNADTSIYVIPRIIYNVKPQQYRVRSTYFNLGWNFEATYPRQNLHDLHISAHVQSILLRNPDRCFEDFLLAMNAMKERIRVSHLVRIRVDFKCLSVLVMSCCQILDCLLLYYDGKLVPQVDQVCCAGLQDLWIDMLLVDNQVPFFALQKLYDMVIGLNSQYPSLVELCLHFFDQFLEFRSGKTPLMESGAVLHLLHLVHTHLLPTNSPHEPPTALRLGLRLFFNKIKSTVIRSRPPPPPQLPNTRESARVITIQPIPCARRLQDAGIKLRKKESSGFSNITFHRTTLEIPHLRIDNNTETLLRTLVAWEQCHLDAGAYFTSLAIFMDYIINTAEDVEILNGHGIIEQTLGSDEQVASVFNGLGTNIVFIGDENDFLPHLCWDLNRFCRKRFNIWWAKLLTDYFGNPWTILSVIAAIFLLILTAVQTFFSVFGYFRPPN</sequence>
<keyword evidence="1" id="KW-0472">Membrane</keyword>
<feature type="transmembrane region" description="Helical" evidence="1">
    <location>
        <begin position="459"/>
        <end position="486"/>
    </location>
</feature>
<evidence type="ECO:0000313" key="2">
    <source>
        <dbReference type="EMBL" id="KAG9441578.1"/>
    </source>
</evidence>
<evidence type="ECO:0000256" key="1">
    <source>
        <dbReference type="SAM" id="Phobius"/>
    </source>
</evidence>
<keyword evidence="1" id="KW-1133">Transmembrane helix</keyword>
<dbReference type="InterPro" id="IPR004158">
    <property type="entry name" value="DUF247_pln"/>
</dbReference>
<dbReference type="PANTHER" id="PTHR31170">
    <property type="entry name" value="BNAC04G53230D PROTEIN"/>
    <property type="match status" value="1"/>
</dbReference>
<organism evidence="2 3">
    <name type="scientific">Aristolochia fimbriata</name>
    <name type="common">White veined hardy Dutchman's pipe vine</name>
    <dbReference type="NCBI Taxonomy" id="158543"/>
    <lineage>
        <taxon>Eukaryota</taxon>
        <taxon>Viridiplantae</taxon>
        <taxon>Streptophyta</taxon>
        <taxon>Embryophyta</taxon>
        <taxon>Tracheophyta</taxon>
        <taxon>Spermatophyta</taxon>
        <taxon>Magnoliopsida</taxon>
        <taxon>Magnoliidae</taxon>
        <taxon>Piperales</taxon>
        <taxon>Aristolochiaceae</taxon>
        <taxon>Aristolochia</taxon>
    </lineage>
</organism>
<dbReference type="AlphaFoldDB" id="A0AAV7DYH9"/>
<dbReference type="EMBL" id="JAINDJ010000007">
    <property type="protein sequence ID" value="KAG9441578.1"/>
    <property type="molecule type" value="Genomic_DNA"/>
</dbReference>
<accession>A0AAV7DYH9</accession>
<protein>
    <submittedName>
        <fullName evidence="2">Uncharacterized protein</fullName>
    </submittedName>
</protein>
<dbReference type="PANTHER" id="PTHR31170:SF25">
    <property type="entry name" value="BNAA09G04570D PROTEIN"/>
    <property type="match status" value="1"/>
</dbReference>